<gene>
    <name evidence="1" type="primary">arsD</name>
    <name evidence="1" type="ORF">KS419_14055</name>
</gene>
<protein>
    <submittedName>
        <fullName evidence="1">Arsenite efflux transporter metallochaperone ArsD</fullName>
    </submittedName>
</protein>
<keyword evidence="2" id="KW-1185">Reference proteome</keyword>
<comment type="caution">
    <text evidence="1">The sequence shown here is derived from an EMBL/GenBank/DDBJ whole genome shotgun (WGS) entry which is preliminary data.</text>
</comment>
<dbReference type="RefSeq" id="WP_217067026.1">
    <property type="nucleotide sequence ID" value="NZ_JAHQCS010000112.1"/>
</dbReference>
<dbReference type="Proteomes" id="UP000784880">
    <property type="component" value="Unassembled WGS sequence"/>
</dbReference>
<evidence type="ECO:0000313" key="2">
    <source>
        <dbReference type="Proteomes" id="UP000784880"/>
    </source>
</evidence>
<organism evidence="1 2">
    <name type="scientific">Evansella tamaricis</name>
    <dbReference type="NCBI Taxonomy" id="2069301"/>
    <lineage>
        <taxon>Bacteria</taxon>
        <taxon>Bacillati</taxon>
        <taxon>Bacillota</taxon>
        <taxon>Bacilli</taxon>
        <taxon>Bacillales</taxon>
        <taxon>Bacillaceae</taxon>
        <taxon>Evansella</taxon>
    </lineage>
</organism>
<proteinExistence type="predicted"/>
<dbReference type="NCBIfam" id="NF033727">
    <property type="entry name" value="chaperon_ArsD"/>
    <property type="match status" value="1"/>
</dbReference>
<name>A0ABS6JK86_9BACI</name>
<dbReference type="InterPro" id="IPR010712">
    <property type="entry name" value="Arsenical-R_ArsD"/>
</dbReference>
<dbReference type="EMBL" id="JAHQCS010000112">
    <property type="protein sequence ID" value="MBU9712850.1"/>
    <property type="molecule type" value="Genomic_DNA"/>
</dbReference>
<evidence type="ECO:0000313" key="1">
    <source>
        <dbReference type="EMBL" id="MBU9712850.1"/>
    </source>
</evidence>
<reference evidence="1 2" key="1">
    <citation type="submission" date="2021-06" db="EMBL/GenBank/DDBJ databases">
        <title>Bacillus sp. RD4P76, an endophyte from a halophyte.</title>
        <authorList>
            <person name="Sun J.-Q."/>
        </authorList>
    </citation>
    <scope>NUCLEOTIDE SEQUENCE [LARGE SCALE GENOMIC DNA]</scope>
    <source>
        <strain evidence="1 2">CGMCC 1.15917</strain>
    </source>
</reference>
<dbReference type="Pfam" id="PF06953">
    <property type="entry name" value="ArsD"/>
    <property type="match status" value="1"/>
</dbReference>
<accession>A0ABS6JK86</accession>
<sequence>MTCIRIYDPALCCPTGVCGPGVDPELTRIATAVFLLKKKGAEILRYNLTSEPQAFVEEKMVQKYLEEKGTEALPLVMVNGEVKKVGEYPTNKELALWTGIDEGEFQHKQQKNNMTLL</sequence>